<dbReference type="Proteomes" id="UP000800040">
    <property type="component" value="Unassembled WGS sequence"/>
</dbReference>
<keyword evidence="3" id="KW-1185">Reference proteome</keyword>
<sequence>MLGRVQCTCSGPHCQERSSASTSARLSRASRYKCRSPIRTPADTVSHPQQPLLSYHWDREDESLLTLPSNTTADKDLASGSEFFDAKDSDSNGDADDTTPTSPLNGGGLCSLTGEIRNIIYGHLLETMSTREVLLMTSTCRMMRQEFLPLYRQEAEPTLLRFKALIENSQFIISESPSNALLWCDWYLNVHLQYGDKAGLDLRHIAIQLRRFPKLNLRFQTTTRRTHPIAELNRLMGLLRNVAAWANTKGKFIAIWFDKEEDWTISVVCRPGVLSWACNDRTRRTRTRKLLSELGLYTAVVGAEHQPGFKHIKILVQDMDGKLCGMIVCLEWVHDGDLILTLPNAPSQNFGSKHQHEHTLMPKHQPATTSTLSTHPSPPQNS</sequence>
<feature type="region of interest" description="Disordered" evidence="1">
    <location>
        <begin position="349"/>
        <end position="382"/>
    </location>
</feature>
<reference evidence="2" key="1">
    <citation type="submission" date="2020-01" db="EMBL/GenBank/DDBJ databases">
        <authorList>
            <consortium name="DOE Joint Genome Institute"/>
            <person name="Haridas S."/>
            <person name="Albert R."/>
            <person name="Binder M."/>
            <person name="Bloem J."/>
            <person name="Labutti K."/>
            <person name="Salamov A."/>
            <person name="Andreopoulos B."/>
            <person name="Baker S.E."/>
            <person name="Barry K."/>
            <person name="Bills G."/>
            <person name="Bluhm B.H."/>
            <person name="Cannon C."/>
            <person name="Castanera R."/>
            <person name="Culley D.E."/>
            <person name="Daum C."/>
            <person name="Ezra D."/>
            <person name="Gonzalez J.B."/>
            <person name="Henrissat B."/>
            <person name="Kuo A."/>
            <person name="Liang C."/>
            <person name="Lipzen A."/>
            <person name="Lutzoni F."/>
            <person name="Magnuson J."/>
            <person name="Mondo S."/>
            <person name="Nolan M."/>
            <person name="Ohm R."/>
            <person name="Pangilinan J."/>
            <person name="Park H.-J."/>
            <person name="Ramirez L."/>
            <person name="Alfaro M."/>
            <person name="Sun H."/>
            <person name="Tritt A."/>
            <person name="Yoshinaga Y."/>
            <person name="Zwiers L.-H."/>
            <person name="Turgeon B.G."/>
            <person name="Goodwin S.B."/>
            <person name="Spatafora J.W."/>
            <person name="Crous P.W."/>
            <person name="Grigoriev I.V."/>
        </authorList>
    </citation>
    <scope>NUCLEOTIDE SEQUENCE</scope>
    <source>
        <strain evidence="2">P77</strain>
    </source>
</reference>
<accession>A0A6A5KLI6</accession>
<evidence type="ECO:0000313" key="2">
    <source>
        <dbReference type="EMBL" id="KAF1836807.1"/>
    </source>
</evidence>
<evidence type="ECO:0000256" key="1">
    <source>
        <dbReference type="SAM" id="MobiDB-lite"/>
    </source>
</evidence>
<feature type="region of interest" description="Disordered" evidence="1">
    <location>
        <begin position="11"/>
        <end position="32"/>
    </location>
</feature>
<feature type="compositionally biased region" description="Low complexity" evidence="1">
    <location>
        <begin position="366"/>
        <end position="375"/>
    </location>
</feature>
<gene>
    <name evidence="2" type="ORF">BDW02DRAFT_577713</name>
</gene>
<evidence type="ECO:0000313" key="3">
    <source>
        <dbReference type="Proteomes" id="UP000800040"/>
    </source>
</evidence>
<dbReference type="EMBL" id="ML975269">
    <property type="protein sequence ID" value="KAF1836807.1"/>
    <property type="molecule type" value="Genomic_DNA"/>
</dbReference>
<feature type="compositionally biased region" description="Low complexity" evidence="1">
    <location>
        <begin position="17"/>
        <end position="27"/>
    </location>
</feature>
<dbReference type="AlphaFoldDB" id="A0A6A5KLI6"/>
<organism evidence="2 3">
    <name type="scientific">Decorospora gaudefroyi</name>
    <dbReference type="NCBI Taxonomy" id="184978"/>
    <lineage>
        <taxon>Eukaryota</taxon>
        <taxon>Fungi</taxon>
        <taxon>Dikarya</taxon>
        <taxon>Ascomycota</taxon>
        <taxon>Pezizomycotina</taxon>
        <taxon>Dothideomycetes</taxon>
        <taxon>Pleosporomycetidae</taxon>
        <taxon>Pleosporales</taxon>
        <taxon>Pleosporineae</taxon>
        <taxon>Pleosporaceae</taxon>
        <taxon>Decorospora</taxon>
    </lineage>
</organism>
<feature type="region of interest" description="Disordered" evidence="1">
    <location>
        <begin position="82"/>
        <end position="107"/>
    </location>
</feature>
<protein>
    <submittedName>
        <fullName evidence="2">Uncharacterized protein</fullName>
    </submittedName>
</protein>
<proteinExistence type="predicted"/>
<name>A0A6A5KLI6_9PLEO</name>